<evidence type="ECO:0000313" key="2">
    <source>
        <dbReference type="Proteomes" id="UP000326557"/>
    </source>
</evidence>
<dbReference type="AlphaFoldDB" id="A0A5E7FH03"/>
<dbReference type="RefSeq" id="WP_150639910.1">
    <property type="nucleotide sequence ID" value="NZ_CABVHP010000026.1"/>
</dbReference>
<sequence length="94" mass="11118">MTVYIVTWNLNKERNNYDAARRAFLQNLERYDNTQDAGLESVRWISSTYAVDKVLDDLRSKLDANDRIFLSQVVKGNHQGWLSQKVWDWINARL</sequence>
<protein>
    <submittedName>
        <fullName evidence="1">Uncharacterized protein</fullName>
    </submittedName>
</protein>
<reference evidence="1 2" key="1">
    <citation type="submission" date="2019-09" db="EMBL/GenBank/DDBJ databases">
        <authorList>
            <person name="Chandra G."/>
            <person name="Truman W A."/>
        </authorList>
    </citation>
    <scope>NUCLEOTIDE SEQUENCE [LARGE SCALE GENOMIC DNA]</scope>
    <source>
        <strain evidence="1">PS704</strain>
    </source>
</reference>
<organism evidence="1 2">
    <name type="scientific">Pseudomonas fluorescens</name>
    <dbReference type="NCBI Taxonomy" id="294"/>
    <lineage>
        <taxon>Bacteria</taxon>
        <taxon>Pseudomonadati</taxon>
        <taxon>Pseudomonadota</taxon>
        <taxon>Gammaproteobacteria</taxon>
        <taxon>Pseudomonadales</taxon>
        <taxon>Pseudomonadaceae</taxon>
        <taxon>Pseudomonas</taxon>
    </lineage>
</organism>
<dbReference type="EMBL" id="CABVHP010000026">
    <property type="protein sequence ID" value="VVO36553.1"/>
    <property type="molecule type" value="Genomic_DNA"/>
</dbReference>
<dbReference type="Proteomes" id="UP000326557">
    <property type="component" value="Unassembled WGS sequence"/>
</dbReference>
<evidence type="ECO:0000313" key="1">
    <source>
        <dbReference type="EMBL" id="VVO36553.1"/>
    </source>
</evidence>
<accession>A0A5E7FH03</accession>
<proteinExistence type="predicted"/>
<gene>
    <name evidence="1" type="ORF">PS704_05442</name>
</gene>
<name>A0A5E7FH03_PSEFL</name>
<dbReference type="OrthoDB" id="2656750at2"/>